<evidence type="ECO:0000259" key="8">
    <source>
        <dbReference type="PROSITE" id="PS50994"/>
    </source>
</evidence>
<dbReference type="CDD" id="cd01647">
    <property type="entry name" value="RT_LTR"/>
    <property type="match status" value="1"/>
</dbReference>
<dbReference type="PROSITE" id="PS50994">
    <property type="entry name" value="INTEGRASE"/>
    <property type="match status" value="1"/>
</dbReference>
<gene>
    <name evidence="9" type="ORF">PR003_g27957</name>
</gene>
<dbReference type="Gene3D" id="3.30.70.270">
    <property type="match status" value="2"/>
</dbReference>
<keyword evidence="6" id="KW-0695">RNA-directed DNA polymerase</keyword>
<dbReference type="InterPro" id="IPR036397">
    <property type="entry name" value="RNaseH_sf"/>
</dbReference>
<dbReference type="InterPro" id="IPR041588">
    <property type="entry name" value="Integrase_H2C2"/>
</dbReference>
<evidence type="ECO:0000256" key="4">
    <source>
        <dbReference type="ARBA" id="ARBA00022759"/>
    </source>
</evidence>
<keyword evidence="4" id="KW-0255">Endonuclease</keyword>
<dbReference type="InterPro" id="IPR043128">
    <property type="entry name" value="Rev_trsase/Diguanyl_cyclase"/>
</dbReference>
<keyword evidence="10" id="KW-1185">Reference proteome</keyword>
<evidence type="ECO:0000256" key="3">
    <source>
        <dbReference type="ARBA" id="ARBA00022722"/>
    </source>
</evidence>
<reference evidence="9 10" key="1">
    <citation type="submission" date="2018-08" db="EMBL/GenBank/DDBJ databases">
        <title>Genomic investigation of the strawberry pathogen Phytophthora fragariae indicates pathogenicity is determined by transcriptional variation in three key races.</title>
        <authorList>
            <person name="Adams T.M."/>
            <person name="Armitage A.D."/>
            <person name="Sobczyk M.K."/>
            <person name="Bates H.J."/>
            <person name="Dunwell J.M."/>
            <person name="Nellist C.F."/>
            <person name="Harrison R.J."/>
        </authorList>
    </citation>
    <scope>NUCLEOTIDE SEQUENCE [LARGE SCALE GENOMIC DNA]</scope>
    <source>
        <strain evidence="9 10">SCRP333</strain>
    </source>
</reference>
<dbReference type="Pfam" id="PF00078">
    <property type="entry name" value="RVT_1"/>
    <property type="match status" value="1"/>
</dbReference>
<keyword evidence="2" id="KW-0548">Nucleotidyltransferase</keyword>
<dbReference type="GO" id="GO:0016787">
    <property type="term" value="F:hydrolase activity"/>
    <property type="evidence" value="ECO:0007669"/>
    <property type="project" value="UniProtKB-KW"/>
</dbReference>
<dbReference type="Gene3D" id="3.30.420.10">
    <property type="entry name" value="Ribonuclease H-like superfamily/Ribonuclease H"/>
    <property type="match status" value="1"/>
</dbReference>
<dbReference type="Gene3D" id="3.10.10.10">
    <property type="entry name" value="HIV Type 1 Reverse Transcriptase, subunit A, domain 1"/>
    <property type="match status" value="1"/>
</dbReference>
<dbReference type="GO" id="GO:0015074">
    <property type="term" value="P:DNA integration"/>
    <property type="evidence" value="ECO:0007669"/>
    <property type="project" value="InterPro"/>
</dbReference>
<evidence type="ECO:0000313" key="9">
    <source>
        <dbReference type="EMBL" id="KAE9280454.1"/>
    </source>
</evidence>
<dbReference type="Pfam" id="PF00665">
    <property type="entry name" value="rve"/>
    <property type="match status" value="1"/>
</dbReference>
<sequence length="1047" mass="118509">MPYCADTGAEKSIISAQKLNELEKFGGLVKTTLENPIVCKTVGNHEIVARSSVQLQIMLYTAAGPVRPVKLYDVLVIEEDEDEFILGEDILADLGISIDRQLEQLARQTAAVDDDPIDFGEGFCTGVSPDSEVRQAVEGMIAKALEKGFPAEKEDRLRTIVYMYDIWRLHLGPDPPAKVPPLEIRLKKGAKPFRFKPRAYPPHIRKFLREFNEELVRLGWVYENASSRWACPALPIKKPGKDEFRQTNDYRPLNSDTEPIAGVMPILQVITEHVRGMCFFGLFDFIKSFWQLPLAKASQELLSYMTDAKVYTPTRVPQGCCDAALHFQVTMETCFKKLLYKHLLIWIDDLLLYAEDVDTYLEKLEELFSLMNEFGLKLSAAKSSLFQRSVKWCGKIIDGDGVRHDPARIETLRAIPLPTTAGDLQQFLCACNWMRDSLVGYASHVKPLQQRLDVTLGSGKRTKRAAGKLPVTLTVEEQAAFERVKDCLASSAMLSHPSPNGVLSVFTDASDLGWSVIVTDVHAWQEGKPIADQQHRLLQCLSGTFTGSQENWSVIEKEAFAIVAACDKLPHLLLRPAGFRLYCDHRNLIHVFAPDDTVKKHIRGKLLRWAMRLGEFRYEIYHIAGEENVWADMVSRWARLPAAPSIRRVTTRTQQQQDRLLLRPLDDEGFVWPNMETIANAQRKFGSDSDRLQCSDDGDGIYRKDNKLWIPTSATDLLRRLCIIAHCGPQGHRGRDAMLAHLGRIFHVPNLRHCVDQFLASCLLCHHVKGGKVVPRPWSETYRCNERNQALHWDFLYLGESFGDLKYLLVLKDDASHYCELVKCELPTSAVAADAIMDWHSRFGIPRDWISDQGTHFKNEVIKELCTQLKCKQIFSPTYSPWINGSVERVNRDVLQVLRVLILDYKLNHRDWPRLIPIVQASLNHTAVPSLSGKTPGELFTGLEPPSPLQAVYLGPEVTPSVQPARTSAEIEASLDRLRASVRDMHRAVADARLKQTLLNKKRERGDNMVNFSEGDYVLRSRVDEKGQNKLLVTWVGPYVVTAAQAY</sequence>
<keyword evidence="5" id="KW-0378">Hydrolase</keyword>
<dbReference type="PROSITE" id="PS50878">
    <property type="entry name" value="RT_POL"/>
    <property type="match status" value="1"/>
</dbReference>
<dbReference type="GO" id="GO:0003676">
    <property type="term" value="F:nucleic acid binding"/>
    <property type="evidence" value="ECO:0007669"/>
    <property type="project" value="InterPro"/>
</dbReference>
<evidence type="ECO:0000256" key="5">
    <source>
        <dbReference type="ARBA" id="ARBA00022801"/>
    </source>
</evidence>
<dbReference type="SUPFAM" id="SSF56672">
    <property type="entry name" value="DNA/RNA polymerases"/>
    <property type="match status" value="1"/>
</dbReference>
<dbReference type="PANTHER" id="PTHR37984:SF5">
    <property type="entry name" value="PROTEIN NYNRIN-LIKE"/>
    <property type="match status" value="1"/>
</dbReference>
<evidence type="ECO:0000259" key="7">
    <source>
        <dbReference type="PROSITE" id="PS50878"/>
    </source>
</evidence>
<evidence type="ECO:0000256" key="1">
    <source>
        <dbReference type="ARBA" id="ARBA00022679"/>
    </source>
</evidence>
<keyword evidence="1" id="KW-0808">Transferase</keyword>
<dbReference type="InterPro" id="IPR050951">
    <property type="entry name" value="Retrovirus_Pol_polyprotein"/>
</dbReference>
<proteinExistence type="predicted"/>
<dbReference type="InterPro" id="IPR043502">
    <property type="entry name" value="DNA/RNA_pol_sf"/>
</dbReference>
<evidence type="ECO:0000256" key="6">
    <source>
        <dbReference type="ARBA" id="ARBA00022918"/>
    </source>
</evidence>
<organism evidence="9 10">
    <name type="scientific">Phytophthora rubi</name>
    <dbReference type="NCBI Taxonomy" id="129364"/>
    <lineage>
        <taxon>Eukaryota</taxon>
        <taxon>Sar</taxon>
        <taxon>Stramenopiles</taxon>
        <taxon>Oomycota</taxon>
        <taxon>Peronosporomycetes</taxon>
        <taxon>Peronosporales</taxon>
        <taxon>Peronosporaceae</taxon>
        <taxon>Phytophthora</taxon>
    </lineage>
</organism>
<dbReference type="Proteomes" id="UP000434957">
    <property type="component" value="Unassembled WGS sequence"/>
</dbReference>
<accession>A0A6A4BZK0</accession>
<dbReference type="AlphaFoldDB" id="A0A6A4BZK0"/>
<dbReference type="Pfam" id="PF17917">
    <property type="entry name" value="RT_RNaseH"/>
    <property type="match status" value="1"/>
</dbReference>
<feature type="domain" description="Integrase catalytic" evidence="8">
    <location>
        <begin position="773"/>
        <end position="944"/>
    </location>
</feature>
<dbReference type="InterPro" id="IPR041373">
    <property type="entry name" value="RT_RNaseH"/>
</dbReference>
<dbReference type="InterPro" id="IPR012337">
    <property type="entry name" value="RNaseH-like_sf"/>
</dbReference>
<dbReference type="SUPFAM" id="SSF53098">
    <property type="entry name" value="Ribonuclease H-like"/>
    <property type="match status" value="1"/>
</dbReference>
<dbReference type="GO" id="GO:0004519">
    <property type="term" value="F:endonuclease activity"/>
    <property type="evidence" value="ECO:0007669"/>
    <property type="project" value="UniProtKB-KW"/>
</dbReference>
<dbReference type="Pfam" id="PF17921">
    <property type="entry name" value="Integrase_H2C2"/>
    <property type="match status" value="1"/>
</dbReference>
<feature type="non-terminal residue" evidence="9">
    <location>
        <position position="1047"/>
    </location>
</feature>
<keyword evidence="3" id="KW-0540">Nuclease</keyword>
<dbReference type="GO" id="GO:0003964">
    <property type="term" value="F:RNA-directed DNA polymerase activity"/>
    <property type="evidence" value="ECO:0007669"/>
    <property type="project" value="UniProtKB-KW"/>
</dbReference>
<evidence type="ECO:0008006" key="11">
    <source>
        <dbReference type="Google" id="ProtNLM"/>
    </source>
</evidence>
<evidence type="ECO:0000256" key="2">
    <source>
        <dbReference type="ARBA" id="ARBA00022695"/>
    </source>
</evidence>
<dbReference type="InterPro" id="IPR000477">
    <property type="entry name" value="RT_dom"/>
</dbReference>
<name>A0A6A4BZK0_9STRA</name>
<dbReference type="EMBL" id="QXFT01004074">
    <property type="protein sequence ID" value="KAE9280454.1"/>
    <property type="molecule type" value="Genomic_DNA"/>
</dbReference>
<evidence type="ECO:0000313" key="10">
    <source>
        <dbReference type="Proteomes" id="UP000434957"/>
    </source>
</evidence>
<dbReference type="InterPro" id="IPR001584">
    <property type="entry name" value="Integrase_cat-core"/>
</dbReference>
<protein>
    <recommendedName>
        <fullName evidence="11">Reverse transcriptase</fullName>
    </recommendedName>
</protein>
<feature type="domain" description="Reverse transcriptase" evidence="7">
    <location>
        <begin position="217"/>
        <end position="397"/>
    </location>
</feature>
<comment type="caution">
    <text evidence="9">The sequence shown here is derived from an EMBL/GenBank/DDBJ whole genome shotgun (WGS) entry which is preliminary data.</text>
</comment>
<dbReference type="CDD" id="cd09274">
    <property type="entry name" value="RNase_HI_RT_Ty3"/>
    <property type="match status" value="1"/>
</dbReference>
<dbReference type="PANTHER" id="PTHR37984">
    <property type="entry name" value="PROTEIN CBG26694"/>
    <property type="match status" value="1"/>
</dbReference>